<dbReference type="OrthoDB" id="9769238at2"/>
<dbReference type="SUPFAM" id="SSF51905">
    <property type="entry name" value="FAD/NAD(P)-binding domain"/>
    <property type="match status" value="2"/>
</dbReference>
<feature type="domain" description="FAD/NAD(P)-binding" evidence="5">
    <location>
        <begin position="4"/>
        <end position="304"/>
    </location>
</feature>
<dbReference type="InterPro" id="IPR050446">
    <property type="entry name" value="FAD-oxidoreductase/Apoptosis"/>
</dbReference>
<dbReference type="PANTHER" id="PTHR43557">
    <property type="entry name" value="APOPTOSIS-INDUCING FACTOR 1"/>
    <property type="match status" value="1"/>
</dbReference>
<keyword evidence="8" id="KW-1185">Reference proteome</keyword>
<dbReference type="InterPro" id="IPR023753">
    <property type="entry name" value="FAD/NAD-binding_dom"/>
</dbReference>
<dbReference type="GO" id="GO:0005737">
    <property type="term" value="C:cytoplasm"/>
    <property type="evidence" value="ECO:0007669"/>
    <property type="project" value="TreeGrafter"/>
</dbReference>
<keyword evidence="4" id="KW-0560">Oxidoreductase</keyword>
<dbReference type="InterPro" id="IPR036188">
    <property type="entry name" value="FAD/NAD-bd_sf"/>
</dbReference>
<accession>A0A3A3G170</accession>
<dbReference type="Gene3D" id="3.50.50.60">
    <property type="entry name" value="FAD/NAD(P)-binding domain"/>
    <property type="match status" value="2"/>
</dbReference>
<dbReference type="EMBL" id="QYUQ01000002">
    <property type="protein sequence ID" value="RJG00659.1"/>
    <property type="molecule type" value="Genomic_DNA"/>
</dbReference>
<evidence type="ECO:0000313" key="8">
    <source>
        <dbReference type="Proteomes" id="UP000266327"/>
    </source>
</evidence>
<keyword evidence="3" id="KW-0274">FAD</keyword>
<dbReference type="Pfam" id="PF14759">
    <property type="entry name" value="Reductase_C"/>
    <property type="match status" value="1"/>
</dbReference>
<evidence type="ECO:0000259" key="6">
    <source>
        <dbReference type="Pfam" id="PF14759"/>
    </source>
</evidence>
<gene>
    <name evidence="7" type="ORF">D3878_02900</name>
</gene>
<keyword evidence="2" id="KW-0285">Flavoprotein</keyword>
<comment type="cofactor">
    <cofactor evidence="1">
        <name>FAD</name>
        <dbReference type="ChEBI" id="CHEBI:57692"/>
    </cofactor>
</comment>
<dbReference type="AlphaFoldDB" id="A0A3A3G170"/>
<organism evidence="7 8">
    <name type="scientific">Noviherbaspirillum sedimenti</name>
    <dbReference type="NCBI Taxonomy" id="2320865"/>
    <lineage>
        <taxon>Bacteria</taxon>
        <taxon>Pseudomonadati</taxon>
        <taxon>Pseudomonadota</taxon>
        <taxon>Betaproteobacteria</taxon>
        <taxon>Burkholderiales</taxon>
        <taxon>Oxalobacteraceae</taxon>
        <taxon>Noviherbaspirillum</taxon>
    </lineage>
</organism>
<dbReference type="PRINTS" id="PR00368">
    <property type="entry name" value="FADPNR"/>
</dbReference>
<evidence type="ECO:0000259" key="5">
    <source>
        <dbReference type="Pfam" id="PF07992"/>
    </source>
</evidence>
<dbReference type="InterPro" id="IPR016156">
    <property type="entry name" value="FAD/NAD-linked_Rdtase_dimer_sf"/>
</dbReference>
<dbReference type="PANTHER" id="PTHR43557:SF2">
    <property type="entry name" value="RIESKE DOMAIN-CONTAINING PROTEIN-RELATED"/>
    <property type="match status" value="1"/>
</dbReference>
<dbReference type="Gene3D" id="3.30.390.30">
    <property type="match status" value="1"/>
</dbReference>
<dbReference type="Pfam" id="PF07992">
    <property type="entry name" value="Pyr_redox_2"/>
    <property type="match status" value="1"/>
</dbReference>
<dbReference type="Proteomes" id="UP000266327">
    <property type="component" value="Unassembled WGS sequence"/>
</dbReference>
<dbReference type="InterPro" id="IPR028202">
    <property type="entry name" value="Reductase_C"/>
</dbReference>
<evidence type="ECO:0000256" key="3">
    <source>
        <dbReference type="ARBA" id="ARBA00022827"/>
    </source>
</evidence>
<protein>
    <submittedName>
        <fullName evidence="7">NAD(P)/FAD-dependent oxidoreductase</fullName>
    </submittedName>
</protein>
<evidence type="ECO:0000313" key="7">
    <source>
        <dbReference type="EMBL" id="RJG00659.1"/>
    </source>
</evidence>
<dbReference type="PRINTS" id="PR00411">
    <property type="entry name" value="PNDRDTASEI"/>
</dbReference>
<dbReference type="RefSeq" id="WP_119784114.1">
    <property type="nucleotide sequence ID" value="NZ_QYUQ01000002.1"/>
</dbReference>
<name>A0A3A3G170_9BURK</name>
<comment type="caution">
    <text evidence="7">The sequence shown here is derived from an EMBL/GenBank/DDBJ whole genome shotgun (WGS) entry which is preliminary data.</text>
</comment>
<feature type="domain" description="Reductase C-terminal" evidence="6">
    <location>
        <begin position="324"/>
        <end position="408"/>
    </location>
</feature>
<proteinExistence type="predicted"/>
<sequence>MDTYDVLVVGAGHGGAQIVASLRQQGFKGSIGMIGDEVDAPYERPPLSKAYLAGETSVDQLLLRPQAFWIEQEIALKTGLRVTSVDAQAHQVRCASGEQFGYRHLVWATGGQPRRLVCKGSDLAGIHVVRTRAQVDAMRDEVVHAKNVVIIGGGYIGLETAAILAKAGKSVCVIEAQDRVLARVTSPVVSAFYEEEHRRHGVRILTKTSIESLLGDKGRIAGVLLSNGEVLPADMAVVGIGLIPEVSALMDAGAVCTNGVDIDAQCRTTLLDVYALGDCVNYVNAFADGARVRLESVQNANDQAKVVATNIIGIAQASYSAVPWFWSNQYDLKLQTVGLNIGYDQTVVRGNPDNRSFSVVYLRKGKIIALDCINAARDFVFGKKLVAQGVVATAAQLEDVHVDLNSLAASAASATVGVL</sequence>
<dbReference type="SUPFAM" id="SSF55424">
    <property type="entry name" value="FAD/NAD-linked reductases, dimerisation (C-terminal) domain"/>
    <property type="match status" value="1"/>
</dbReference>
<evidence type="ECO:0000256" key="1">
    <source>
        <dbReference type="ARBA" id="ARBA00001974"/>
    </source>
</evidence>
<evidence type="ECO:0000256" key="2">
    <source>
        <dbReference type="ARBA" id="ARBA00022630"/>
    </source>
</evidence>
<reference evidence="8" key="1">
    <citation type="submission" date="2018-09" db="EMBL/GenBank/DDBJ databases">
        <authorList>
            <person name="Zhu H."/>
        </authorList>
    </citation>
    <scope>NUCLEOTIDE SEQUENCE [LARGE SCALE GENOMIC DNA]</scope>
    <source>
        <strain evidence="8">K1S02-23</strain>
    </source>
</reference>
<dbReference type="GO" id="GO:0016651">
    <property type="term" value="F:oxidoreductase activity, acting on NAD(P)H"/>
    <property type="evidence" value="ECO:0007669"/>
    <property type="project" value="TreeGrafter"/>
</dbReference>
<evidence type="ECO:0000256" key="4">
    <source>
        <dbReference type="ARBA" id="ARBA00023002"/>
    </source>
</evidence>